<keyword evidence="8" id="KW-0862">Zinc</keyword>
<dbReference type="GO" id="GO:0098687">
    <property type="term" value="C:chromosomal region"/>
    <property type="evidence" value="ECO:0007669"/>
    <property type="project" value="UniProtKB-ARBA"/>
</dbReference>
<dbReference type="GO" id="GO:0032259">
    <property type="term" value="P:methylation"/>
    <property type="evidence" value="ECO:0007669"/>
    <property type="project" value="UniProtKB-KW"/>
</dbReference>
<keyword evidence="11" id="KW-0804">Transcription</keyword>
<evidence type="ECO:0000256" key="12">
    <source>
        <dbReference type="ARBA" id="ARBA00023242"/>
    </source>
</evidence>
<dbReference type="PANTHER" id="PTHR45888">
    <property type="entry name" value="HL01030P-RELATED"/>
    <property type="match status" value="1"/>
</dbReference>
<dbReference type="GO" id="GO:0044666">
    <property type="term" value="C:MLL3/4 complex"/>
    <property type="evidence" value="ECO:0007669"/>
    <property type="project" value="TreeGrafter"/>
</dbReference>
<dbReference type="EMBL" id="LJIJ01000048">
    <property type="protein sequence ID" value="ODN04291.1"/>
    <property type="molecule type" value="Genomic_DNA"/>
</dbReference>
<evidence type="ECO:0000256" key="9">
    <source>
        <dbReference type="ARBA" id="ARBA00022853"/>
    </source>
</evidence>
<accession>A0A1D2NGA1</accession>
<dbReference type="STRING" id="48709.A0A1D2NGA1"/>
<evidence type="ECO:0000313" key="14">
    <source>
        <dbReference type="EMBL" id="ODN04291.1"/>
    </source>
</evidence>
<dbReference type="GO" id="GO:0045944">
    <property type="term" value="P:positive regulation of transcription by RNA polymerase II"/>
    <property type="evidence" value="ECO:0007669"/>
    <property type="project" value="TreeGrafter"/>
</dbReference>
<dbReference type="PANTHER" id="PTHR45888:SF6">
    <property type="entry name" value="HL01030P-RELATED"/>
    <property type="match status" value="1"/>
</dbReference>
<keyword evidence="3 14" id="KW-0808">Transferase</keyword>
<feature type="non-terminal residue" evidence="14">
    <location>
        <position position="1"/>
    </location>
</feature>
<dbReference type="OrthoDB" id="308383at2759"/>
<dbReference type="SMART" id="SM00249">
    <property type="entry name" value="PHD"/>
    <property type="match status" value="1"/>
</dbReference>
<dbReference type="PROSITE" id="PS51805">
    <property type="entry name" value="EPHD"/>
    <property type="match status" value="1"/>
</dbReference>
<dbReference type="InterPro" id="IPR034732">
    <property type="entry name" value="EPHD"/>
</dbReference>
<keyword evidence="12" id="KW-0539">Nucleus</keyword>
<evidence type="ECO:0000256" key="3">
    <source>
        <dbReference type="ARBA" id="ARBA00022679"/>
    </source>
</evidence>
<protein>
    <submittedName>
        <fullName evidence="14">Histone-lysine N-methyltransferase 2A</fullName>
    </submittedName>
</protein>
<dbReference type="GO" id="GO:0005700">
    <property type="term" value="C:polytene chromosome"/>
    <property type="evidence" value="ECO:0007669"/>
    <property type="project" value="UniProtKB-ARBA"/>
</dbReference>
<dbReference type="OMA" id="CAREDNC"/>
<keyword evidence="6" id="KW-0677">Repeat</keyword>
<dbReference type="FunFam" id="3.30.40.10:FF:000002">
    <property type="entry name" value="Histone-lysine N-methyltransferase"/>
    <property type="match status" value="1"/>
</dbReference>
<dbReference type="GO" id="GO:0008270">
    <property type="term" value="F:zinc ion binding"/>
    <property type="evidence" value="ECO:0007669"/>
    <property type="project" value="UniProtKB-KW"/>
</dbReference>
<reference evidence="14 15" key="1">
    <citation type="journal article" date="2016" name="Genome Biol. Evol.">
        <title>Gene Family Evolution Reflects Adaptation to Soil Environmental Stressors in the Genome of the Collembolan Orchesella cincta.</title>
        <authorList>
            <person name="Faddeeva-Vakhrusheva A."/>
            <person name="Derks M.F."/>
            <person name="Anvar S.Y."/>
            <person name="Agamennone V."/>
            <person name="Suring W."/>
            <person name="Smit S."/>
            <person name="van Straalen N.M."/>
            <person name="Roelofs D."/>
        </authorList>
    </citation>
    <scope>NUCLEOTIDE SEQUENCE [LARGE SCALE GENOMIC DNA]</scope>
    <source>
        <tissue evidence="14">Mixed pool</tissue>
    </source>
</reference>
<evidence type="ECO:0000256" key="2">
    <source>
        <dbReference type="ARBA" id="ARBA00022603"/>
    </source>
</evidence>
<keyword evidence="5" id="KW-0479">Metal-binding</keyword>
<dbReference type="Gene3D" id="3.30.40.10">
    <property type="entry name" value="Zinc/RING finger domain, C3HC4 (zinc finger)"/>
    <property type="match status" value="1"/>
</dbReference>
<sequence>VASPVNPAEDVSSINGDRDCTTSDPFKEVFWNPADFFDNRMCSLCGEVGDFPPDSCGRLLWIGLNEWIHCNCALWSSEVFELENGALQQIGNALHRGKSLRCPVCLKKGATVSCCKSGCKQSYHFLCAREDNCSLLQAQKMFCPRHELSERQKDEIQHDMKIGRKVFVDIEWIQKREQKACVDDITIFVGSL</sequence>
<comment type="subcellular location">
    <subcellularLocation>
        <location evidence="1">Nucleus</location>
    </subcellularLocation>
</comment>
<dbReference type="Pfam" id="PF13771">
    <property type="entry name" value="zf-HC5HC2H"/>
    <property type="match status" value="1"/>
</dbReference>
<evidence type="ECO:0000256" key="8">
    <source>
        <dbReference type="ARBA" id="ARBA00022833"/>
    </source>
</evidence>
<keyword evidence="2 14" id="KW-0489">Methyltransferase</keyword>
<proteinExistence type="predicted"/>
<evidence type="ECO:0000259" key="13">
    <source>
        <dbReference type="PROSITE" id="PS51805"/>
    </source>
</evidence>
<evidence type="ECO:0000256" key="7">
    <source>
        <dbReference type="ARBA" id="ARBA00022771"/>
    </source>
</evidence>
<evidence type="ECO:0000256" key="5">
    <source>
        <dbReference type="ARBA" id="ARBA00022723"/>
    </source>
</evidence>
<evidence type="ECO:0000256" key="4">
    <source>
        <dbReference type="ARBA" id="ARBA00022691"/>
    </source>
</evidence>
<dbReference type="GO" id="GO:0003713">
    <property type="term" value="F:transcription coactivator activity"/>
    <property type="evidence" value="ECO:0007669"/>
    <property type="project" value="TreeGrafter"/>
</dbReference>
<dbReference type="InterPro" id="IPR001965">
    <property type="entry name" value="Znf_PHD"/>
</dbReference>
<comment type="caution">
    <text evidence="14">The sequence shown here is derived from an EMBL/GenBank/DDBJ whole genome shotgun (WGS) entry which is preliminary data.</text>
</comment>
<evidence type="ECO:0000256" key="10">
    <source>
        <dbReference type="ARBA" id="ARBA00023015"/>
    </source>
</evidence>
<gene>
    <name evidence="14" type="ORF">Ocin01_02367</name>
</gene>
<feature type="domain" description="PHD-type" evidence="13">
    <location>
        <begin position="39"/>
        <end position="147"/>
    </location>
</feature>
<keyword evidence="7" id="KW-0863">Zinc-finger</keyword>
<evidence type="ECO:0000313" key="15">
    <source>
        <dbReference type="Proteomes" id="UP000094527"/>
    </source>
</evidence>
<evidence type="ECO:0000256" key="1">
    <source>
        <dbReference type="ARBA" id="ARBA00004123"/>
    </source>
</evidence>
<evidence type="ECO:0000256" key="6">
    <source>
        <dbReference type="ARBA" id="ARBA00022737"/>
    </source>
</evidence>
<name>A0A1D2NGA1_ORCCI</name>
<keyword evidence="9" id="KW-0156">Chromatin regulator</keyword>
<keyword evidence="4" id="KW-0949">S-adenosyl-L-methionine</keyword>
<keyword evidence="10" id="KW-0805">Transcription regulation</keyword>
<dbReference type="Proteomes" id="UP000094527">
    <property type="component" value="Unassembled WGS sequence"/>
</dbReference>
<dbReference type="AlphaFoldDB" id="A0A1D2NGA1"/>
<dbReference type="GO" id="GO:0042800">
    <property type="term" value="F:histone H3K4 methyltransferase activity"/>
    <property type="evidence" value="ECO:0007669"/>
    <property type="project" value="TreeGrafter"/>
</dbReference>
<evidence type="ECO:0000256" key="11">
    <source>
        <dbReference type="ARBA" id="ARBA00023163"/>
    </source>
</evidence>
<feature type="non-terminal residue" evidence="14">
    <location>
        <position position="192"/>
    </location>
</feature>
<dbReference type="InterPro" id="IPR013083">
    <property type="entry name" value="Znf_RING/FYVE/PHD"/>
</dbReference>
<organism evidence="14 15">
    <name type="scientific">Orchesella cincta</name>
    <name type="common">Springtail</name>
    <name type="synonym">Podura cincta</name>
    <dbReference type="NCBI Taxonomy" id="48709"/>
    <lineage>
        <taxon>Eukaryota</taxon>
        <taxon>Metazoa</taxon>
        <taxon>Ecdysozoa</taxon>
        <taxon>Arthropoda</taxon>
        <taxon>Hexapoda</taxon>
        <taxon>Collembola</taxon>
        <taxon>Entomobryomorpha</taxon>
        <taxon>Entomobryoidea</taxon>
        <taxon>Orchesellidae</taxon>
        <taxon>Orchesellinae</taxon>
        <taxon>Orchesella</taxon>
    </lineage>
</organism>
<keyword evidence="15" id="KW-1185">Reference proteome</keyword>